<name>A0A0N4WZC2_HAEPC</name>
<reference evidence="4" key="1">
    <citation type="submission" date="2017-02" db="UniProtKB">
        <authorList>
            <consortium name="WormBaseParasite"/>
        </authorList>
    </citation>
    <scope>IDENTIFICATION</scope>
</reference>
<dbReference type="WBParaSite" id="HPLM_0001728201-mRNA-1">
    <property type="protein sequence ID" value="HPLM_0001728201-mRNA-1"/>
    <property type="gene ID" value="HPLM_0001728201"/>
</dbReference>
<gene>
    <name evidence="2" type="ORF">HPLM_LOCUS17274</name>
</gene>
<protein>
    <submittedName>
        <fullName evidence="2 4">Uncharacterized protein</fullName>
    </submittedName>
</protein>
<dbReference type="EMBL" id="UZAF01019869">
    <property type="protein sequence ID" value="VDO64319.1"/>
    <property type="molecule type" value="Genomic_DNA"/>
</dbReference>
<evidence type="ECO:0000313" key="3">
    <source>
        <dbReference type="Proteomes" id="UP000268014"/>
    </source>
</evidence>
<proteinExistence type="predicted"/>
<sequence>MTTRRRQTRVDVGRASRPSTTSTTANLATLRCRSGFDDLDVQMEIAQDNYRPEGDYGGAKWSEVVR</sequence>
<evidence type="ECO:0000256" key="1">
    <source>
        <dbReference type="SAM" id="MobiDB-lite"/>
    </source>
</evidence>
<reference evidence="2 3" key="2">
    <citation type="submission" date="2018-11" db="EMBL/GenBank/DDBJ databases">
        <authorList>
            <consortium name="Pathogen Informatics"/>
        </authorList>
    </citation>
    <scope>NUCLEOTIDE SEQUENCE [LARGE SCALE GENOMIC DNA]</scope>
    <source>
        <strain evidence="2 3">MHpl1</strain>
    </source>
</reference>
<accession>A0A0N4WZC2</accession>
<evidence type="ECO:0000313" key="4">
    <source>
        <dbReference type="WBParaSite" id="HPLM_0001728201-mRNA-1"/>
    </source>
</evidence>
<organism evidence="4">
    <name type="scientific">Haemonchus placei</name>
    <name type="common">Barber's pole worm</name>
    <dbReference type="NCBI Taxonomy" id="6290"/>
    <lineage>
        <taxon>Eukaryota</taxon>
        <taxon>Metazoa</taxon>
        <taxon>Ecdysozoa</taxon>
        <taxon>Nematoda</taxon>
        <taxon>Chromadorea</taxon>
        <taxon>Rhabditida</taxon>
        <taxon>Rhabditina</taxon>
        <taxon>Rhabditomorpha</taxon>
        <taxon>Strongyloidea</taxon>
        <taxon>Trichostrongylidae</taxon>
        <taxon>Haemonchus</taxon>
    </lineage>
</organism>
<dbReference type="Proteomes" id="UP000268014">
    <property type="component" value="Unassembled WGS sequence"/>
</dbReference>
<feature type="region of interest" description="Disordered" evidence="1">
    <location>
        <begin position="1"/>
        <end position="24"/>
    </location>
</feature>
<keyword evidence="3" id="KW-1185">Reference proteome</keyword>
<evidence type="ECO:0000313" key="2">
    <source>
        <dbReference type="EMBL" id="VDO64319.1"/>
    </source>
</evidence>
<dbReference type="AlphaFoldDB" id="A0A0N4WZC2"/>